<accession>A0A6P5IXE8</accession>
<dbReference type="InterPro" id="IPR015943">
    <property type="entry name" value="WD40/YVTN_repeat-like_dom_sf"/>
</dbReference>
<reference evidence="4" key="1">
    <citation type="submission" date="2025-08" db="UniProtKB">
        <authorList>
            <consortium name="RefSeq"/>
        </authorList>
    </citation>
    <scope>IDENTIFICATION</scope>
    <source>
        <tissue evidence="4">Spleen</tissue>
    </source>
</reference>
<feature type="compositionally biased region" description="Polar residues" evidence="1">
    <location>
        <begin position="631"/>
        <end position="654"/>
    </location>
</feature>
<dbReference type="GeneID" id="110197324"/>
<dbReference type="SMART" id="SM00706">
    <property type="entry name" value="TECPR"/>
    <property type="match status" value="7"/>
</dbReference>
<proteinExistence type="predicted"/>
<dbReference type="CTD" id="9895"/>
<feature type="domain" description="HPS5-like beta-propeller" evidence="2">
    <location>
        <begin position="36"/>
        <end position="345"/>
    </location>
</feature>
<dbReference type="Gene3D" id="2.130.10.10">
    <property type="entry name" value="YVTN repeat-like/Quinoprotein amine dehydrogenase"/>
    <property type="match status" value="1"/>
</dbReference>
<dbReference type="InterPro" id="IPR009091">
    <property type="entry name" value="RCC1/BLIP-II"/>
</dbReference>
<dbReference type="GO" id="GO:0032527">
    <property type="term" value="P:protein exit from endoplasmic reticulum"/>
    <property type="evidence" value="ECO:0007669"/>
    <property type="project" value="TreeGrafter"/>
</dbReference>
<feature type="region of interest" description="Disordered" evidence="1">
    <location>
        <begin position="457"/>
        <end position="543"/>
    </location>
</feature>
<dbReference type="Proteomes" id="UP000515140">
    <property type="component" value="Unplaced"/>
</dbReference>
<dbReference type="Pfam" id="PF23756">
    <property type="entry name" value="Beta-prop_HPS5"/>
    <property type="match status" value="1"/>
</dbReference>
<sequence>MASGTESVMFKEFCPLYYLLSAIPAKIQKGFRSIVVYLTALDTNEHYIAVGSSIGMLYLYCRQLNQMKKYNFEGKTESITVVKLLSCFDDLVAAGTASGRVAVFQLVSSLPGRNRQLRRFDVAGIHKNSITALAWSPNGMKLFSGDDRGKIVFSSLDLDQGVCNSSLVLEEPSSIVQLDYSQKVLLVSTLQRSLLFYTEEKLVKQVGTQPRKNTGKFGACFIPGLCKQSDLTLYASRPGLRLWKSDVHGTVQATFILKDVFAGGVKPFELYPRLEPAEKGSCPLSEKHLGLVSCFFQDGWVLSWNEYSVYLLDTINQATIAGLEGSGDIVSVSCTENEIFLLKGDRNIIRISSRPEGVGSIGRDGTEILGYPEKIHLQSLDKLGTFSSETRNRGSSVTSESRSRSSSVNSIDSSSSFLTAGDQGSSEVLKESQASHRFSVISCEDFDQELIVQPIKVKKKKKKQEGGTKKTPSSLEGTPCYEHPFSDESPHSTTTDQCSMTSSFLDSSLDQTNTDSPDQQSILQENNDSETFSVLEVSESTPDLLDLENESKNEVLNYNHESGTDTDNLVCDLPVLLTEEVEVDDIPELKPRHFLVNNEQNSQESSNQDQDDFTELQKADETVHELKIQDAESTFSEKNCSGTQTVPSSPNTLPSAEKLLPEKRSDENWVEMPGMQEDFSVNVTLENLSLNSYHSLLKDNIVDQQKKIVLSKFDFRAESCPQVSSSAPIIHETKIEQSLQEQVLTSSDEEDIYARGLPYSSSEASVAELGGSLSFQDVAKANLEETVLLKSDQFAESWMGYSGPGYGILSLVVSEKYIWCLDYKGGLYCSGLPSAGIRWQKFEDAVQQVAVSPSGALLWKIEQKSNKAFACGKVTIKGKRHWYEALPQAVFVALSDDTAWIIRTNGDLYLQTGLSVDRPCARAVKIDCPYPLSQITSRNNVVWALTEQRALLYREGVSSFCPEGEQWKCDIISERQALEPVCITLGDQQTIWALDIHGNLWFRTGVVSKKPQGDDDHWWQVGIQLSVSITDYVVFDQCSLFQTIIHATHTVATAAQAPVEKVADKLRMAFWSQQLQCQPSLLGVNNSGVWISSGKNEFHVAKGSLVGTYWNNVVPRGTASATKWVFVLASAAPTKEGSFLWLCQSAKDLFCVSDQNPQFRPSTVQLPPDTEMRAYSACQDAIWGLDSFGQVFIRTLSKSCPTGMHWMRLDLSQLGAIKLISLSCGNQHIWACDSRGGVYFRVGTQPLNPSLMLPAWITIEPPAQDYRPLI</sequence>
<dbReference type="SMART" id="SM00320">
    <property type="entry name" value="WD40"/>
    <property type="match status" value="3"/>
</dbReference>
<organism evidence="3 4">
    <name type="scientific">Phascolarctos cinereus</name>
    <name type="common">Koala</name>
    <dbReference type="NCBI Taxonomy" id="38626"/>
    <lineage>
        <taxon>Eukaryota</taxon>
        <taxon>Metazoa</taxon>
        <taxon>Chordata</taxon>
        <taxon>Craniata</taxon>
        <taxon>Vertebrata</taxon>
        <taxon>Euteleostomi</taxon>
        <taxon>Mammalia</taxon>
        <taxon>Metatheria</taxon>
        <taxon>Diprotodontia</taxon>
        <taxon>Phascolarctidae</taxon>
        <taxon>Phascolarctos</taxon>
    </lineage>
</organism>
<feature type="compositionally biased region" description="Low complexity" evidence="1">
    <location>
        <begin position="395"/>
        <end position="416"/>
    </location>
</feature>
<protein>
    <submittedName>
        <fullName evidence="4">Tectonin beta-propeller repeat-containing protein 2 isoform X5</fullName>
    </submittedName>
</protein>
<feature type="compositionally biased region" description="Polar residues" evidence="1">
    <location>
        <begin position="491"/>
        <end position="532"/>
    </location>
</feature>
<evidence type="ECO:0000313" key="3">
    <source>
        <dbReference type="Proteomes" id="UP000515140"/>
    </source>
</evidence>
<gene>
    <name evidence="4" type="primary">TECPR2</name>
</gene>
<name>A0A6P5IXE8_PHACI</name>
<dbReference type="InterPro" id="IPR001680">
    <property type="entry name" value="WD40_rpt"/>
</dbReference>
<dbReference type="AlphaFoldDB" id="A0A6P5IXE8"/>
<dbReference type="InterPro" id="IPR056499">
    <property type="entry name" value="Beta-prop_HPS5-like"/>
</dbReference>
<feature type="region of interest" description="Disordered" evidence="1">
    <location>
        <begin position="386"/>
        <end position="422"/>
    </location>
</feature>
<dbReference type="GO" id="GO:0005737">
    <property type="term" value="C:cytoplasm"/>
    <property type="evidence" value="ECO:0007669"/>
    <property type="project" value="GOC"/>
</dbReference>
<dbReference type="PANTHER" id="PTHR23287:SF16">
    <property type="entry name" value="TECTONIN BETA-PROPELLER REPEAT-CONTAINING PROTEIN 2"/>
    <property type="match status" value="1"/>
</dbReference>
<evidence type="ECO:0000256" key="1">
    <source>
        <dbReference type="SAM" id="MobiDB-lite"/>
    </source>
</evidence>
<dbReference type="RefSeq" id="XP_020826770.1">
    <property type="nucleotide sequence ID" value="XM_020971111.1"/>
</dbReference>
<dbReference type="InterPro" id="IPR006624">
    <property type="entry name" value="Beta-propeller_rpt_TECPR"/>
</dbReference>
<dbReference type="InterPro" id="IPR036322">
    <property type="entry name" value="WD40_repeat_dom_sf"/>
</dbReference>
<evidence type="ECO:0000259" key="2">
    <source>
        <dbReference type="Pfam" id="PF23756"/>
    </source>
</evidence>
<dbReference type="SUPFAM" id="SSF50985">
    <property type="entry name" value="RCC1/BLIP-II"/>
    <property type="match status" value="1"/>
</dbReference>
<dbReference type="PANTHER" id="PTHR23287">
    <property type="entry name" value="RUBY-EYE2-LIKE PROTEIN"/>
    <property type="match status" value="1"/>
</dbReference>
<dbReference type="SUPFAM" id="SSF50978">
    <property type="entry name" value="WD40 repeat-like"/>
    <property type="match status" value="1"/>
</dbReference>
<dbReference type="Pfam" id="PF06462">
    <property type="entry name" value="Hyd_WA"/>
    <property type="match status" value="4"/>
</dbReference>
<keyword evidence="3" id="KW-1185">Reference proteome</keyword>
<evidence type="ECO:0000313" key="4">
    <source>
        <dbReference type="RefSeq" id="XP_020826770.1"/>
    </source>
</evidence>
<feature type="region of interest" description="Disordered" evidence="1">
    <location>
        <begin position="631"/>
        <end position="655"/>
    </location>
</feature>